<accession>A0A9P4UPV8</accession>
<protein>
    <submittedName>
        <fullName evidence="1">Uncharacterized protein</fullName>
    </submittedName>
</protein>
<sequence length="315" mass="34523">MLPQPFNFPQSVRPARGQTTILVDLPHDLLCETTKQLVLDDAAQVILAVPETWRGKIAKASIERDIRTYNTWLLSEGLEPRGLADDGRILTRITVQQLDLSDMSTAQKFARELGNDTDLIDALVMNDSDDAVGESGVSPSFLDEEKRSLIRNGHSDLEKGFNAEGRSHVMAELVNSLAPRLQEAASRSGQPSHVSLVYSQSSRRVNALDWLNSSIPWNYRSSAFQSHARHQRQQRRLDTVLGHLASGAASSIGNVKLPASLASWPQKDVLAGLHFSSINVSCSGPQQFLPSASHNQAAADQIRSVISKNMPMARA</sequence>
<comment type="caution">
    <text evidence="1">The sequence shown here is derived from an EMBL/GenBank/DDBJ whole genome shotgun (WGS) entry which is preliminary data.</text>
</comment>
<dbReference type="EMBL" id="MU003792">
    <property type="protein sequence ID" value="KAF2721213.1"/>
    <property type="molecule type" value="Genomic_DNA"/>
</dbReference>
<name>A0A9P4UPV8_9PEZI</name>
<dbReference type="Proteomes" id="UP000799441">
    <property type="component" value="Unassembled WGS sequence"/>
</dbReference>
<gene>
    <name evidence="1" type="ORF">K431DRAFT_285043</name>
</gene>
<evidence type="ECO:0000313" key="2">
    <source>
        <dbReference type="Proteomes" id="UP000799441"/>
    </source>
</evidence>
<keyword evidence="2" id="KW-1185">Reference proteome</keyword>
<proteinExistence type="predicted"/>
<evidence type="ECO:0000313" key="1">
    <source>
        <dbReference type="EMBL" id="KAF2721213.1"/>
    </source>
</evidence>
<reference evidence="1" key="1">
    <citation type="journal article" date="2020" name="Stud. Mycol.">
        <title>101 Dothideomycetes genomes: a test case for predicting lifestyles and emergence of pathogens.</title>
        <authorList>
            <person name="Haridas S."/>
            <person name="Albert R."/>
            <person name="Binder M."/>
            <person name="Bloem J."/>
            <person name="Labutti K."/>
            <person name="Salamov A."/>
            <person name="Andreopoulos B."/>
            <person name="Baker S."/>
            <person name="Barry K."/>
            <person name="Bills G."/>
            <person name="Bluhm B."/>
            <person name="Cannon C."/>
            <person name="Castanera R."/>
            <person name="Culley D."/>
            <person name="Daum C."/>
            <person name="Ezra D."/>
            <person name="Gonzalez J."/>
            <person name="Henrissat B."/>
            <person name="Kuo A."/>
            <person name="Liang C."/>
            <person name="Lipzen A."/>
            <person name="Lutzoni F."/>
            <person name="Magnuson J."/>
            <person name="Mondo S."/>
            <person name="Nolan M."/>
            <person name="Ohm R."/>
            <person name="Pangilinan J."/>
            <person name="Park H.-J."/>
            <person name="Ramirez L."/>
            <person name="Alfaro M."/>
            <person name="Sun H."/>
            <person name="Tritt A."/>
            <person name="Yoshinaga Y."/>
            <person name="Zwiers L.-H."/>
            <person name="Turgeon B."/>
            <person name="Goodwin S."/>
            <person name="Spatafora J."/>
            <person name="Crous P."/>
            <person name="Grigoriev I."/>
        </authorList>
    </citation>
    <scope>NUCLEOTIDE SEQUENCE</scope>
    <source>
        <strain evidence="1">CBS 116435</strain>
    </source>
</reference>
<organism evidence="1 2">
    <name type="scientific">Polychaeton citri CBS 116435</name>
    <dbReference type="NCBI Taxonomy" id="1314669"/>
    <lineage>
        <taxon>Eukaryota</taxon>
        <taxon>Fungi</taxon>
        <taxon>Dikarya</taxon>
        <taxon>Ascomycota</taxon>
        <taxon>Pezizomycotina</taxon>
        <taxon>Dothideomycetes</taxon>
        <taxon>Dothideomycetidae</taxon>
        <taxon>Capnodiales</taxon>
        <taxon>Capnodiaceae</taxon>
        <taxon>Polychaeton</taxon>
    </lineage>
</organism>
<dbReference type="AlphaFoldDB" id="A0A9P4UPV8"/>